<dbReference type="InterPro" id="IPR036942">
    <property type="entry name" value="Beta-barrel_TonB_sf"/>
</dbReference>
<keyword evidence="4" id="KW-0732">Signal</keyword>
<dbReference type="Proteomes" id="UP000537718">
    <property type="component" value="Unassembled WGS sequence"/>
</dbReference>
<evidence type="ECO:0000313" key="7">
    <source>
        <dbReference type="Proteomes" id="UP000537718"/>
    </source>
</evidence>
<name>A0A7W8YSE1_9SPHI</name>
<organism evidence="6 7">
    <name type="scientific">Pedobacter cryoconitis</name>
    <dbReference type="NCBI Taxonomy" id="188932"/>
    <lineage>
        <taxon>Bacteria</taxon>
        <taxon>Pseudomonadati</taxon>
        <taxon>Bacteroidota</taxon>
        <taxon>Sphingobacteriia</taxon>
        <taxon>Sphingobacteriales</taxon>
        <taxon>Sphingobacteriaceae</taxon>
        <taxon>Pedobacter</taxon>
    </lineage>
</organism>
<evidence type="ECO:0000256" key="3">
    <source>
        <dbReference type="ARBA" id="ARBA00023237"/>
    </source>
</evidence>
<dbReference type="SUPFAM" id="SSF56935">
    <property type="entry name" value="Porins"/>
    <property type="match status" value="1"/>
</dbReference>
<dbReference type="InterPro" id="IPR041700">
    <property type="entry name" value="OMP_b-brl_3"/>
</dbReference>
<dbReference type="PANTHER" id="PTHR40980">
    <property type="entry name" value="PLUG DOMAIN-CONTAINING PROTEIN"/>
    <property type="match status" value="1"/>
</dbReference>
<comment type="subcellular location">
    <subcellularLocation>
        <location evidence="1">Cell outer membrane</location>
    </subcellularLocation>
</comment>
<keyword evidence="3" id="KW-0998">Cell outer membrane</keyword>
<dbReference type="Gene3D" id="2.40.170.20">
    <property type="entry name" value="TonB-dependent receptor, beta-barrel domain"/>
    <property type="match status" value="1"/>
</dbReference>
<feature type="domain" description="Outer membrane protein beta-barrel" evidence="5">
    <location>
        <begin position="375"/>
        <end position="774"/>
    </location>
</feature>
<feature type="chain" id="PRO_5031434370" description="Outer membrane protein beta-barrel domain-containing protein" evidence="4">
    <location>
        <begin position="22"/>
        <end position="798"/>
    </location>
</feature>
<comment type="caution">
    <text evidence="6">The sequence shown here is derived from an EMBL/GenBank/DDBJ whole genome shotgun (WGS) entry which is preliminary data.</text>
</comment>
<evidence type="ECO:0000256" key="2">
    <source>
        <dbReference type="ARBA" id="ARBA00023136"/>
    </source>
</evidence>
<dbReference type="EMBL" id="JACHCF010000004">
    <property type="protein sequence ID" value="MBB5620924.1"/>
    <property type="molecule type" value="Genomic_DNA"/>
</dbReference>
<dbReference type="PANTHER" id="PTHR40980:SF4">
    <property type="entry name" value="TONB-DEPENDENT RECEPTOR-LIKE BETA-BARREL DOMAIN-CONTAINING PROTEIN"/>
    <property type="match status" value="1"/>
</dbReference>
<evidence type="ECO:0000256" key="1">
    <source>
        <dbReference type="ARBA" id="ARBA00004442"/>
    </source>
</evidence>
<sequence>MKLFFLLAVNFTALIFLPARLKAQHISTISGHVKNINQEPLMGNISVLTATDSTLIKGTSFYNGDFEISGMQHKEFLLKLSSLLFTDTIIHVRYQGQAFINLGSIIIKETKTQLNEIRIRSQTPLIRSNPNGNVEVNVANTILAGSSSVNEILSRAPNVIVNEGRISVFGKGDAIIYLNGRQITNERMASIPISQISRIEIISNPSSKYDAEGKAVINIVMKSNTMEGLFGSASQQVSASEFAGADFNTLLDLSYTDGKFSITGNYGLLTGKNREILYTTRTRPAQDDYLKSELTTDWKRKYNNFSNFGFGIQYNKDPRQYISLGYSGNLEDLGGTQQSKNKIISNQGTSFYSSNLAKDEVRLNHSLTLNYNKILDTLGSAFFVGSQYSRFNTTVHDLISETNTVNDNNIYRFLKNDVQHQITISSTQADYTKAFNANRKLEAGTKFSYAYTSSGTKFLIAENGGDFKPDKDLSSDFNYTELIPAAYLNYSDVINNQTKYGFGIRGEWTSYSLKTTVGGGQVIDDHYFNFFPNLFIQRNISEELKLRAAYTSKITRPRYQALNPFVIYQDPFTTIEGNPNLIPEKVHAFELGANYKVFDLKAGYNYTLNPLSAAALRGEKPNSYVLKGINLERDHTFFTSLSASFITKWWTTVNTVNLSYSKSIDHQFSFVTVTPRPQVYLYSNNTFNIHDLFKVQVLAWYLGDRYYGLYYNKSRSTVTLGLEKNFFHNTLKGRLVANDIFHKSNTAGNYGVGQTDIYFDRTLNTNYFRLIASYTFGRLKNTVYQNKQTGQTENSRAN</sequence>
<evidence type="ECO:0000313" key="6">
    <source>
        <dbReference type="EMBL" id="MBB5620924.1"/>
    </source>
</evidence>
<evidence type="ECO:0000256" key="4">
    <source>
        <dbReference type="SAM" id="SignalP"/>
    </source>
</evidence>
<accession>A0A7W8YSE1</accession>
<dbReference type="Pfam" id="PF14905">
    <property type="entry name" value="OMP_b-brl_3"/>
    <property type="match status" value="1"/>
</dbReference>
<dbReference type="RefSeq" id="WP_183866926.1">
    <property type="nucleotide sequence ID" value="NZ_JACHCF010000004.1"/>
</dbReference>
<evidence type="ECO:0000259" key="5">
    <source>
        <dbReference type="Pfam" id="PF14905"/>
    </source>
</evidence>
<keyword evidence="2" id="KW-0472">Membrane</keyword>
<reference evidence="6 7" key="1">
    <citation type="submission" date="2020-08" db="EMBL/GenBank/DDBJ databases">
        <title>Genomic Encyclopedia of Type Strains, Phase IV (KMG-V): Genome sequencing to study the core and pangenomes of soil and plant-associated prokaryotes.</title>
        <authorList>
            <person name="Whitman W."/>
        </authorList>
    </citation>
    <scope>NUCLEOTIDE SEQUENCE [LARGE SCALE GENOMIC DNA]</scope>
    <source>
        <strain evidence="6 7">MP7CTX6</strain>
    </source>
</reference>
<gene>
    <name evidence="6" type="ORF">HDE69_001977</name>
</gene>
<protein>
    <recommendedName>
        <fullName evidence="5">Outer membrane protein beta-barrel domain-containing protein</fullName>
    </recommendedName>
</protein>
<feature type="signal peptide" evidence="4">
    <location>
        <begin position="1"/>
        <end position="21"/>
    </location>
</feature>
<proteinExistence type="predicted"/>
<dbReference type="GO" id="GO:0009279">
    <property type="term" value="C:cell outer membrane"/>
    <property type="evidence" value="ECO:0007669"/>
    <property type="project" value="UniProtKB-SubCell"/>
</dbReference>
<dbReference type="AlphaFoldDB" id="A0A7W8YSE1"/>